<dbReference type="EMBL" id="SNRW01032256">
    <property type="protein sequence ID" value="KAA6356884.1"/>
    <property type="molecule type" value="Genomic_DNA"/>
</dbReference>
<evidence type="ECO:0000256" key="1">
    <source>
        <dbReference type="SAM" id="MobiDB-lite"/>
    </source>
</evidence>
<organism evidence="2 3">
    <name type="scientific">Streblomastix strix</name>
    <dbReference type="NCBI Taxonomy" id="222440"/>
    <lineage>
        <taxon>Eukaryota</taxon>
        <taxon>Metamonada</taxon>
        <taxon>Preaxostyla</taxon>
        <taxon>Oxymonadida</taxon>
        <taxon>Streblomastigidae</taxon>
        <taxon>Streblomastix</taxon>
    </lineage>
</organism>
<feature type="non-terminal residue" evidence="2">
    <location>
        <position position="115"/>
    </location>
</feature>
<reference evidence="2 3" key="1">
    <citation type="submission" date="2019-03" db="EMBL/GenBank/DDBJ databases">
        <title>Single cell metagenomics reveals metabolic interactions within the superorganism composed of flagellate Streblomastix strix and complex community of Bacteroidetes bacteria on its surface.</title>
        <authorList>
            <person name="Treitli S.C."/>
            <person name="Kolisko M."/>
            <person name="Husnik F."/>
            <person name="Keeling P."/>
            <person name="Hampl V."/>
        </authorList>
    </citation>
    <scope>NUCLEOTIDE SEQUENCE [LARGE SCALE GENOMIC DNA]</scope>
    <source>
        <strain evidence="2">ST1C</strain>
    </source>
</reference>
<proteinExistence type="predicted"/>
<accession>A0A5J4TEL2</accession>
<sequence length="115" mass="13500">MHPPPFLLSDYSWAAVDYLLRKKNLNQFCSYSNIRPPSPGTRLYGVNSYVEKRKIMINVQQQQQQQQFQQYQARPNSAKRNIHPPQLVTRTFDVSSYDLSQMGKSGEMDRAMRQM</sequence>
<dbReference type="AlphaFoldDB" id="A0A5J4TEL2"/>
<evidence type="ECO:0000313" key="2">
    <source>
        <dbReference type="EMBL" id="KAA6356884.1"/>
    </source>
</evidence>
<protein>
    <submittedName>
        <fullName evidence="2">Uncharacterized protein</fullName>
    </submittedName>
</protein>
<dbReference type="Proteomes" id="UP000324800">
    <property type="component" value="Unassembled WGS sequence"/>
</dbReference>
<gene>
    <name evidence="2" type="ORF">EZS28_047589</name>
</gene>
<evidence type="ECO:0000313" key="3">
    <source>
        <dbReference type="Proteomes" id="UP000324800"/>
    </source>
</evidence>
<feature type="region of interest" description="Disordered" evidence="1">
    <location>
        <begin position="66"/>
        <end position="85"/>
    </location>
</feature>
<comment type="caution">
    <text evidence="2">The sequence shown here is derived from an EMBL/GenBank/DDBJ whole genome shotgun (WGS) entry which is preliminary data.</text>
</comment>
<name>A0A5J4TEL2_9EUKA</name>